<protein>
    <recommendedName>
        <fullName evidence="16">Microtubule-associated protein RP/EB family member 1C</fullName>
    </recommendedName>
</protein>
<evidence type="ECO:0000256" key="11">
    <source>
        <dbReference type="SAM" id="MobiDB-lite"/>
    </source>
</evidence>
<evidence type="ECO:0000313" key="14">
    <source>
        <dbReference type="EMBL" id="KAK7406504.1"/>
    </source>
</evidence>
<dbReference type="Proteomes" id="UP001386955">
    <property type="component" value="Unassembled WGS sequence"/>
</dbReference>
<feature type="compositionally biased region" description="Polar residues" evidence="11">
    <location>
        <begin position="195"/>
        <end position="205"/>
    </location>
</feature>
<reference evidence="14 15" key="1">
    <citation type="submission" date="2024-01" db="EMBL/GenBank/DDBJ databases">
        <title>The genomes of 5 underutilized Papilionoideae crops provide insights into root nodulation and disease resistanc.</title>
        <authorList>
            <person name="Jiang F."/>
        </authorList>
    </citation>
    <scope>NUCLEOTIDE SEQUENCE [LARGE SCALE GENOMIC DNA]</scope>
    <source>
        <strain evidence="14">DUOXIRENSHENG_FW03</strain>
        <tissue evidence="14">Leaves</tissue>
    </source>
</reference>
<dbReference type="EMBL" id="JAYMYS010000002">
    <property type="protein sequence ID" value="KAK7406504.1"/>
    <property type="molecule type" value="Genomic_DNA"/>
</dbReference>
<dbReference type="AlphaFoldDB" id="A0AAN9SU89"/>
<keyword evidence="5 10" id="KW-0493">Microtubule</keyword>
<evidence type="ECO:0008006" key="16">
    <source>
        <dbReference type="Google" id="ProtNLM"/>
    </source>
</evidence>
<evidence type="ECO:0000256" key="9">
    <source>
        <dbReference type="ARBA" id="ARBA00060413"/>
    </source>
</evidence>
<dbReference type="GO" id="GO:0009524">
    <property type="term" value="C:phragmoplast"/>
    <property type="evidence" value="ECO:0007669"/>
    <property type="project" value="UniProtKB-SubCell"/>
</dbReference>
<name>A0AAN9SU89_PSOTE</name>
<evidence type="ECO:0000256" key="2">
    <source>
        <dbReference type="ARBA" id="ARBA00010729"/>
    </source>
</evidence>
<proteinExistence type="inferred from homology"/>
<keyword evidence="3" id="KW-0963">Cytoplasm</keyword>
<feature type="region of interest" description="Disordered" evidence="11">
    <location>
        <begin position="154"/>
        <end position="218"/>
    </location>
</feature>
<dbReference type="GO" id="GO:0051301">
    <property type="term" value="P:cell division"/>
    <property type="evidence" value="ECO:0007669"/>
    <property type="project" value="UniProtKB-KW"/>
</dbReference>
<evidence type="ECO:0000256" key="8">
    <source>
        <dbReference type="ARBA" id="ARBA00023306"/>
    </source>
</evidence>
<evidence type="ECO:0000313" key="15">
    <source>
        <dbReference type="Proteomes" id="UP001386955"/>
    </source>
</evidence>
<evidence type="ECO:0000256" key="4">
    <source>
        <dbReference type="ARBA" id="ARBA00022618"/>
    </source>
</evidence>
<dbReference type="SUPFAM" id="SSF140612">
    <property type="entry name" value="EB1 dimerisation domain-like"/>
    <property type="match status" value="1"/>
</dbReference>
<dbReference type="FunFam" id="1.10.418.10:FF:000028">
    <property type="entry name" value="RP/EB family microtubule-associated protein"/>
    <property type="match status" value="1"/>
</dbReference>
<keyword evidence="8" id="KW-0131">Cell cycle</keyword>
<dbReference type="InterPro" id="IPR036133">
    <property type="entry name" value="EB1_C_sf"/>
</dbReference>
<comment type="similarity">
    <text evidence="2">Belongs to the MAPRE family.</text>
</comment>
<dbReference type="GO" id="GO:0009652">
    <property type="term" value="P:thigmotropism"/>
    <property type="evidence" value="ECO:0007669"/>
    <property type="project" value="UniProtKB-ARBA"/>
</dbReference>
<keyword evidence="15" id="KW-1185">Reference proteome</keyword>
<dbReference type="Gene3D" id="1.10.418.10">
    <property type="entry name" value="Calponin-like domain"/>
    <property type="match status" value="1"/>
</dbReference>
<keyword evidence="4" id="KW-0132">Cell division</keyword>
<comment type="caution">
    <text evidence="14">The sequence shown here is derived from an EMBL/GenBank/DDBJ whole genome shotgun (WGS) entry which is preliminary data.</text>
</comment>
<dbReference type="InterPro" id="IPR036872">
    <property type="entry name" value="CH_dom_sf"/>
</dbReference>
<dbReference type="Pfam" id="PF03271">
    <property type="entry name" value="EB1"/>
    <property type="match status" value="1"/>
</dbReference>
<sequence length="352" mass="39077">MAKSWEISSFTSHDISEKKISERGGEMATNIGIMDAAYFVGRSEILSWINSTLQLNLSKVEEACSGAVHCQLLDATHPGMVPMHKVNFDAKSEYEMIQNYKVLQDVFNKLKITKHIEVSKLVKGRPLDNLEFMQWMKRYCDSVNSGQHNYNPLERREVCKGGRETSKKSANSQASNKGSTAQRPQSSHNARRNEVSSANPTNQAAKVSRAPPAGGGPVYEEKITELKLSIDSLEKERDFYFAKLRDIEILCQTPEIEHSPIVAAIQKILYATDDDGTAVTEAQAMISVGRKEIEGLSPIAEVSEEKSSLETHKRKNIANIDFEAAGLATLSPRQRLSDVSDVHCSESPLMTC</sequence>
<evidence type="ECO:0000256" key="3">
    <source>
        <dbReference type="ARBA" id="ARBA00022490"/>
    </source>
</evidence>
<dbReference type="PROSITE" id="PS50021">
    <property type="entry name" value="CH"/>
    <property type="match status" value="1"/>
</dbReference>
<dbReference type="SUPFAM" id="SSF47576">
    <property type="entry name" value="Calponin-homology domain, CH-domain"/>
    <property type="match status" value="1"/>
</dbReference>
<evidence type="ECO:0000256" key="7">
    <source>
        <dbReference type="ARBA" id="ARBA00023212"/>
    </source>
</evidence>
<evidence type="ECO:0000256" key="5">
    <source>
        <dbReference type="ARBA" id="ARBA00022701"/>
    </source>
</evidence>
<dbReference type="InterPro" id="IPR027328">
    <property type="entry name" value="MAPRE"/>
</dbReference>
<organism evidence="14 15">
    <name type="scientific">Psophocarpus tetragonolobus</name>
    <name type="common">Winged bean</name>
    <name type="synonym">Dolichos tetragonolobus</name>
    <dbReference type="NCBI Taxonomy" id="3891"/>
    <lineage>
        <taxon>Eukaryota</taxon>
        <taxon>Viridiplantae</taxon>
        <taxon>Streptophyta</taxon>
        <taxon>Embryophyta</taxon>
        <taxon>Tracheophyta</taxon>
        <taxon>Spermatophyta</taxon>
        <taxon>Magnoliopsida</taxon>
        <taxon>eudicotyledons</taxon>
        <taxon>Gunneridae</taxon>
        <taxon>Pentapetalae</taxon>
        <taxon>rosids</taxon>
        <taxon>fabids</taxon>
        <taxon>Fabales</taxon>
        <taxon>Fabaceae</taxon>
        <taxon>Papilionoideae</taxon>
        <taxon>50 kb inversion clade</taxon>
        <taxon>NPAAA clade</taxon>
        <taxon>indigoferoid/millettioid clade</taxon>
        <taxon>Phaseoleae</taxon>
        <taxon>Psophocarpus</taxon>
    </lineage>
</organism>
<dbReference type="GO" id="GO:0005874">
    <property type="term" value="C:microtubule"/>
    <property type="evidence" value="ECO:0007669"/>
    <property type="project" value="UniProtKB-KW"/>
</dbReference>
<dbReference type="FunFam" id="1.20.5.1430:FF:000006">
    <property type="entry name" value="Microtubule-associated protein RP/EB family member 1C"/>
    <property type="match status" value="1"/>
</dbReference>
<feature type="domain" description="Calponin-homology (CH)" evidence="12">
    <location>
        <begin position="39"/>
        <end position="141"/>
    </location>
</feature>
<dbReference type="InterPro" id="IPR001715">
    <property type="entry name" value="CH_dom"/>
</dbReference>
<accession>A0AAN9SU89</accession>
<comment type="subcellular location">
    <subcellularLocation>
        <location evidence="9">Cytoplasm</location>
        <location evidence="9">Cytoskeleton</location>
        <location evidence="9">Phragmoplast</location>
    </subcellularLocation>
    <subcellularLocation>
        <location evidence="1">Cytoplasm</location>
        <location evidence="1">Cytoskeleton</location>
        <location evidence="1">Spindle</location>
    </subcellularLocation>
</comment>
<evidence type="ECO:0000256" key="10">
    <source>
        <dbReference type="PROSITE-ProRule" id="PRU00576"/>
    </source>
</evidence>
<dbReference type="PROSITE" id="PS51230">
    <property type="entry name" value="EB1_C"/>
    <property type="match status" value="1"/>
</dbReference>
<feature type="domain" description="EB1 C-terminal" evidence="13">
    <location>
        <begin position="208"/>
        <end position="278"/>
    </location>
</feature>
<dbReference type="Gene3D" id="1.20.5.1430">
    <property type="match status" value="1"/>
</dbReference>
<dbReference type="Pfam" id="PF00307">
    <property type="entry name" value="CH"/>
    <property type="match status" value="1"/>
</dbReference>
<dbReference type="InterPro" id="IPR004953">
    <property type="entry name" value="EB1_C"/>
</dbReference>
<dbReference type="GO" id="GO:0008017">
    <property type="term" value="F:microtubule binding"/>
    <property type="evidence" value="ECO:0007669"/>
    <property type="project" value="InterPro"/>
</dbReference>
<keyword evidence="6" id="KW-0498">Mitosis</keyword>
<evidence type="ECO:0000256" key="1">
    <source>
        <dbReference type="ARBA" id="ARBA00004186"/>
    </source>
</evidence>
<evidence type="ECO:0000259" key="13">
    <source>
        <dbReference type="PROSITE" id="PS51230"/>
    </source>
</evidence>
<evidence type="ECO:0000259" key="12">
    <source>
        <dbReference type="PROSITE" id="PS50021"/>
    </source>
</evidence>
<gene>
    <name evidence="14" type="ORF">VNO78_08131</name>
</gene>
<feature type="compositionally biased region" description="Basic and acidic residues" evidence="11">
    <location>
        <begin position="154"/>
        <end position="167"/>
    </location>
</feature>
<dbReference type="PANTHER" id="PTHR10623">
    <property type="entry name" value="MICROTUBULE-ASSOCIATED PROTEIN RP/EB FAMILY MEMBER"/>
    <property type="match status" value="1"/>
</dbReference>
<feature type="compositionally biased region" description="Low complexity" evidence="11">
    <location>
        <begin position="168"/>
        <end position="179"/>
    </location>
</feature>
<evidence type="ECO:0000256" key="6">
    <source>
        <dbReference type="ARBA" id="ARBA00022776"/>
    </source>
</evidence>
<dbReference type="GO" id="GO:0005819">
    <property type="term" value="C:spindle"/>
    <property type="evidence" value="ECO:0007669"/>
    <property type="project" value="UniProtKB-SubCell"/>
</dbReference>
<keyword evidence="7" id="KW-0206">Cytoskeleton</keyword>